<dbReference type="InterPro" id="IPR001542">
    <property type="entry name" value="Defensin_invertebrate/fungal"/>
</dbReference>
<dbReference type="InterPro" id="IPR036574">
    <property type="entry name" value="Scorpion_toxin-like_sf"/>
</dbReference>
<feature type="domain" description="Invertebrate defensins family profile" evidence="4">
    <location>
        <begin position="41"/>
        <end position="69"/>
    </location>
</feature>
<dbReference type="SUPFAM" id="SSF57095">
    <property type="entry name" value="Scorpion toxin-like"/>
    <property type="match status" value="1"/>
</dbReference>
<dbReference type="Proteomes" id="UP000327118">
    <property type="component" value="Unassembled WGS sequence"/>
</dbReference>
<feature type="signal peptide" evidence="3">
    <location>
        <begin position="1"/>
        <end position="18"/>
    </location>
</feature>
<reference evidence="6" key="1">
    <citation type="submission" date="2019-04" db="EMBL/GenBank/DDBJ databases">
        <title>Friends and foes A comparative genomics studyof 23 Aspergillus species from section Flavi.</title>
        <authorList>
            <consortium name="DOE Joint Genome Institute"/>
            <person name="Kjaerbolling I."/>
            <person name="Vesth T."/>
            <person name="Frisvad J.C."/>
            <person name="Nybo J.L."/>
            <person name="Theobald S."/>
            <person name="Kildgaard S."/>
            <person name="Isbrandt T."/>
            <person name="Kuo A."/>
            <person name="Sato A."/>
            <person name="Lyhne E.K."/>
            <person name="Kogle M.E."/>
            <person name="Wiebenga A."/>
            <person name="Kun R.S."/>
            <person name="Lubbers R.J."/>
            <person name="Makela M.R."/>
            <person name="Barry K."/>
            <person name="Chovatia M."/>
            <person name="Clum A."/>
            <person name="Daum C."/>
            <person name="Haridas S."/>
            <person name="He G."/>
            <person name="LaButti K."/>
            <person name="Lipzen A."/>
            <person name="Mondo S."/>
            <person name="Riley R."/>
            <person name="Salamov A."/>
            <person name="Simmons B.A."/>
            <person name="Magnuson J.K."/>
            <person name="Henrissat B."/>
            <person name="Mortensen U.H."/>
            <person name="Larsen T.O."/>
            <person name="Devries R.P."/>
            <person name="Grigoriev I.V."/>
            <person name="Machida M."/>
            <person name="Baker S.E."/>
            <person name="Andersen M.R."/>
        </authorList>
    </citation>
    <scope>NUCLEOTIDE SEQUENCE [LARGE SCALE GENOMIC DNA]</scope>
    <source>
        <strain evidence="6">CBS 553.77</strain>
    </source>
</reference>
<evidence type="ECO:0000256" key="3">
    <source>
        <dbReference type="SAM" id="SignalP"/>
    </source>
</evidence>
<dbReference type="AlphaFoldDB" id="A0A5N6Z6G5"/>
<evidence type="ECO:0000313" key="5">
    <source>
        <dbReference type="EMBL" id="KAE8353271.1"/>
    </source>
</evidence>
<dbReference type="OrthoDB" id="4245109at2759"/>
<protein>
    <recommendedName>
        <fullName evidence="4">Invertebrate defensins family profile domain-containing protein</fullName>
    </recommendedName>
</protein>
<sequence length="76" mass="7911">MHLFPLCTAISLASLAMAIPLTDVILSAATSCQVSGGSDIANLACRVTCINQAPGWTGGYCDEKQICHCTFGDAVY</sequence>
<comment type="similarity">
    <text evidence="1">Belongs to the invertebrate defensin family.</text>
</comment>
<evidence type="ECO:0000259" key="4">
    <source>
        <dbReference type="Pfam" id="PF01097"/>
    </source>
</evidence>
<keyword evidence="2" id="KW-1015">Disulfide bond</keyword>
<dbReference type="EMBL" id="ML739102">
    <property type="protein sequence ID" value="KAE8353271.1"/>
    <property type="molecule type" value="Genomic_DNA"/>
</dbReference>
<organism evidence="5 6">
    <name type="scientific">Aspergillus coremiiformis</name>
    <dbReference type="NCBI Taxonomy" id="138285"/>
    <lineage>
        <taxon>Eukaryota</taxon>
        <taxon>Fungi</taxon>
        <taxon>Dikarya</taxon>
        <taxon>Ascomycota</taxon>
        <taxon>Pezizomycotina</taxon>
        <taxon>Eurotiomycetes</taxon>
        <taxon>Eurotiomycetidae</taxon>
        <taxon>Eurotiales</taxon>
        <taxon>Aspergillaceae</taxon>
        <taxon>Aspergillus</taxon>
        <taxon>Aspergillus subgen. Circumdati</taxon>
    </lineage>
</organism>
<keyword evidence="3" id="KW-0732">Signal</keyword>
<evidence type="ECO:0000256" key="2">
    <source>
        <dbReference type="ARBA" id="ARBA00023157"/>
    </source>
</evidence>
<evidence type="ECO:0000256" key="1">
    <source>
        <dbReference type="ARBA" id="ARBA00007085"/>
    </source>
</evidence>
<dbReference type="GO" id="GO:0006952">
    <property type="term" value="P:defense response"/>
    <property type="evidence" value="ECO:0007669"/>
    <property type="project" value="InterPro"/>
</dbReference>
<keyword evidence="6" id="KW-1185">Reference proteome</keyword>
<evidence type="ECO:0000313" key="6">
    <source>
        <dbReference type="Proteomes" id="UP000327118"/>
    </source>
</evidence>
<name>A0A5N6Z6G5_9EURO</name>
<feature type="chain" id="PRO_5024821865" description="Invertebrate defensins family profile domain-containing protein" evidence="3">
    <location>
        <begin position="19"/>
        <end position="76"/>
    </location>
</feature>
<gene>
    <name evidence="5" type="ORF">BDV28DRAFT_133415</name>
</gene>
<proteinExistence type="inferred from homology"/>
<dbReference type="Gene3D" id="3.30.30.10">
    <property type="entry name" value="Knottin, scorpion toxin-like"/>
    <property type="match status" value="1"/>
</dbReference>
<dbReference type="Pfam" id="PF01097">
    <property type="entry name" value="Defensin_2"/>
    <property type="match status" value="1"/>
</dbReference>
<accession>A0A5N6Z6G5</accession>